<feature type="region of interest" description="Disordered" evidence="2">
    <location>
        <begin position="147"/>
        <end position="170"/>
    </location>
</feature>
<evidence type="ECO:0000259" key="3">
    <source>
        <dbReference type="PROSITE" id="PS50157"/>
    </source>
</evidence>
<dbReference type="PANTHER" id="PTHR21695:SF0">
    <property type="entry name" value="ZINC FINGER PROTEIN 414"/>
    <property type="match status" value="1"/>
</dbReference>
<comment type="caution">
    <text evidence="4">The sequence shown here is derived from an EMBL/GenBank/DDBJ whole genome shotgun (WGS) entry which is preliminary data.</text>
</comment>
<gene>
    <name evidence="4" type="ORF">HHUSO_G35040</name>
</gene>
<keyword evidence="1" id="KW-0863">Zinc-finger</keyword>
<keyword evidence="1" id="KW-0862">Zinc</keyword>
<dbReference type="InterPro" id="IPR013087">
    <property type="entry name" value="Znf_C2H2_type"/>
</dbReference>
<feature type="region of interest" description="Disordered" evidence="2">
    <location>
        <begin position="188"/>
        <end position="237"/>
    </location>
</feature>
<dbReference type="PANTHER" id="PTHR21695">
    <property type="entry name" value="ZINC FINGER PROTEIN 414"/>
    <property type="match status" value="1"/>
</dbReference>
<name>A0ABR0Y529_HUSHU</name>
<feature type="compositionally biased region" description="Low complexity" evidence="2">
    <location>
        <begin position="188"/>
        <end position="227"/>
    </location>
</feature>
<dbReference type="Proteomes" id="UP001369086">
    <property type="component" value="Unassembled WGS sequence"/>
</dbReference>
<keyword evidence="5" id="KW-1185">Reference proteome</keyword>
<accession>A0ABR0Y529</accession>
<evidence type="ECO:0000313" key="5">
    <source>
        <dbReference type="Proteomes" id="UP001369086"/>
    </source>
</evidence>
<organism evidence="4 5">
    <name type="scientific">Huso huso</name>
    <name type="common">Beluga</name>
    <name type="synonym">Acipenser huso</name>
    <dbReference type="NCBI Taxonomy" id="61971"/>
    <lineage>
        <taxon>Eukaryota</taxon>
        <taxon>Metazoa</taxon>
        <taxon>Chordata</taxon>
        <taxon>Craniata</taxon>
        <taxon>Vertebrata</taxon>
        <taxon>Euteleostomi</taxon>
        <taxon>Actinopterygii</taxon>
        <taxon>Chondrostei</taxon>
        <taxon>Acipenseriformes</taxon>
        <taxon>Acipenseridae</taxon>
        <taxon>Huso</taxon>
    </lineage>
</organism>
<dbReference type="EMBL" id="JAHFZB010000049">
    <property type="protein sequence ID" value="KAK6467503.1"/>
    <property type="molecule type" value="Genomic_DNA"/>
</dbReference>
<evidence type="ECO:0000313" key="4">
    <source>
        <dbReference type="EMBL" id="KAK6467503.1"/>
    </source>
</evidence>
<dbReference type="Gene3D" id="3.30.160.60">
    <property type="entry name" value="Classic Zinc Finger"/>
    <property type="match status" value="1"/>
</dbReference>
<dbReference type="PROSITE" id="PS50157">
    <property type="entry name" value="ZINC_FINGER_C2H2_2"/>
    <property type="match status" value="1"/>
</dbReference>
<dbReference type="Pfam" id="PF15909">
    <property type="entry name" value="zf-C2H2_8"/>
    <property type="match status" value="1"/>
</dbReference>
<keyword evidence="1" id="KW-0479">Metal-binding</keyword>
<reference evidence="4 5" key="1">
    <citation type="submission" date="2021-05" db="EMBL/GenBank/DDBJ databases">
        <authorList>
            <person name="Zahm M."/>
            <person name="Klopp C."/>
            <person name="Cabau C."/>
            <person name="Kuhl H."/>
            <person name="Suciu R."/>
            <person name="Ciorpac M."/>
            <person name="Holostenco D."/>
            <person name="Gessner J."/>
            <person name="Wuertz S."/>
            <person name="Hohne C."/>
            <person name="Stock M."/>
            <person name="Gislard M."/>
            <person name="Lluch J."/>
            <person name="Milhes M."/>
            <person name="Lampietro C."/>
            <person name="Lopez Roques C."/>
            <person name="Donnadieu C."/>
            <person name="Du K."/>
            <person name="Schartl M."/>
            <person name="Guiguen Y."/>
        </authorList>
    </citation>
    <scope>NUCLEOTIDE SEQUENCE [LARGE SCALE GENOMIC DNA]</scope>
    <source>
        <strain evidence="4">Hh-F2</strain>
        <tissue evidence="4">Blood</tissue>
    </source>
</reference>
<sequence>MRIQYPLEKLSDLLYQEPLASAGTDMSVLPKEEQGALVSCNAMEGKGMHCSFSGCKQVFWDMQELMSHTGSHYIATQSLQGKLFHCSTLRCTRTFPSMQQLMDHMRQHYKPNRYFICENCKVHLRTHRALFKHLHVCAKVVKNKGAHKLEKPKPATPPATELSKPQVKRAAPELPKLQSVIRHLEKLVPSSQASAPSQPLPSQAAPSLPSSLPSVHSSLSSAPLVSPGPHPFQLLEPSQFGSSPLRFAGQSHGASMPGHFLPYVHPTSYSMPQSVVQQRLGPYVPNQAGLPASNAVWKKNQGQSFNSRIVWEHTRGRYNCLQCSHSTPSREEMTLHIEEQHKSPVSRMQGDMDFDVGLPSFHSKLTSEMESSLFSHL</sequence>
<dbReference type="InterPro" id="IPR031799">
    <property type="entry name" value="Znf-C2H2_ribbon"/>
</dbReference>
<evidence type="ECO:0000256" key="2">
    <source>
        <dbReference type="SAM" id="MobiDB-lite"/>
    </source>
</evidence>
<feature type="domain" description="C2H2-type" evidence="3">
    <location>
        <begin position="84"/>
        <end position="113"/>
    </location>
</feature>
<proteinExistence type="predicted"/>
<dbReference type="InterPro" id="IPR039882">
    <property type="entry name" value="ZN414"/>
</dbReference>
<dbReference type="SMART" id="SM00355">
    <property type="entry name" value="ZnF_C2H2"/>
    <property type="match status" value="4"/>
</dbReference>
<evidence type="ECO:0000256" key="1">
    <source>
        <dbReference type="PROSITE-ProRule" id="PRU00042"/>
    </source>
</evidence>
<dbReference type="PROSITE" id="PS00028">
    <property type="entry name" value="ZINC_FINGER_C2H2_1"/>
    <property type="match status" value="1"/>
</dbReference>
<protein>
    <submittedName>
        <fullName evidence="4">Zinc finger protein 414-like</fullName>
    </submittedName>
</protein>